<name>A0ABR2PU25_9ROSI</name>
<accession>A0ABR2PU25</accession>
<reference evidence="1 2" key="1">
    <citation type="journal article" date="2024" name="G3 (Bethesda)">
        <title>Genome assembly of Hibiscus sabdariffa L. provides insights into metabolisms of medicinal natural products.</title>
        <authorList>
            <person name="Kim T."/>
        </authorList>
    </citation>
    <scope>NUCLEOTIDE SEQUENCE [LARGE SCALE GENOMIC DNA]</scope>
    <source>
        <strain evidence="1">TK-2024</strain>
        <tissue evidence="1">Old leaves</tissue>
    </source>
</reference>
<proteinExistence type="predicted"/>
<sequence>MLVEFSRNIGISDPALAELLAVKEALSIFSKSEWSKVYHLVLELDASNFVYRIRNPHCSPASFKAFVQSYLAEGNKLRWEINLLDKNQNVVADILAKSGINHQIALLNFG</sequence>
<dbReference type="Proteomes" id="UP001396334">
    <property type="component" value="Unassembled WGS sequence"/>
</dbReference>
<organism evidence="1 2">
    <name type="scientific">Hibiscus sabdariffa</name>
    <name type="common">roselle</name>
    <dbReference type="NCBI Taxonomy" id="183260"/>
    <lineage>
        <taxon>Eukaryota</taxon>
        <taxon>Viridiplantae</taxon>
        <taxon>Streptophyta</taxon>
        <taxon>Embryophyta</taxon>
        <taxon>Tracheophyta</taxon>
        <taxon>Spermatophyta</taxon>
        <taxon>Magnoliopsida</taxon>
        <taxon>eudicotyledons</taxon>
        <taxon>Gunneridae</taxon>
        <taxon>Pentapetalae</taxon>
        <taxon>rosids</taxon>
        <taxon>malvids</taxon>
        <taxon>Malvales</taxon>
        <taxon>Malvaceae</taxon>
        <taxon>Malvoideae</taxon>
        <taxon>Hibiscus</taxon>
    </lineage>
</organism>
<comment type="caution">
    <text evidence="1">The sequence shown here is derived from an EMBL/GenBank/DDBJ whole genome shotgun (WGS) entry which is preliminary data.</text>
</comment>
<evidence type="ECO:0000313" key="2">
    <source>
        <dbReference type="Proteomes" id="UP001396334"/>
    </source>
</evidence>
<gene>
    <name evidence="1" type="ORF">V6N11_044823</name>
</gene>
<evidence type="ECO:0000313" key="1">
    <source>
        <dbReference type="EMBL" id="KAK8991928.1"/>
    </source>
</evidence>
<protein>
    <recommendedName>
        <fullName evidence="3">RNase H type-1 domain-containing protein</fullName>
    </recommendedName>
</protein>
<keyword evidence="2" id="KW-1185">Reference proteome</keyword>
<evidence type="ECO:0008006" key="3">
    <source>
        <dbReference type="Google" id="ProtNLM"/>
    </source>
</evidence>
<dbReference type="EMBL" id="JBBPBN010000051">
    <property type="protein sequence ID" value="KAK8991928.1"/>
    <property type="molecule type" value="Genomic_DNA"/>
</dbReference>